<name>A0AB38A4X8_9ACTN</name>
<keyword evidence="4 9" id="KW-0547">Nucleotide-binding</keyword>
<feature type="domain" description="Aminoacyl-tRNA synthetase class Ia" evidence="11">
    <location>
        <begin position="454"/>
        <end position="653"/>
    </location>
</feature>
<dbReference type="PROSITE" id="PS00178">
    <property type="entry name" value="AA_TRNA_LIGASE_I"/>
    <property type="match status" value="1"/>
</dbReference>
<dbReference type="GO" id="GO:0005829">
    <property type="term" value="C:cytosol"/>
    <property type="evidence" value="ECO:0007669"/>
    <property type="project" value="TreeGrafter"/>
</dbReference>
<dbReference type="GO" id="GO:0002161">
    <property type="term" value="F:aminoacyl-tRNA deacylase activity"/>
    <property type="evidence" value="ECO:0007669"/>
    <property type="project" value="InterPro"/>
</dbReference>
<dbReference type="SUPFAM" id="SSF52374">
    <property type="entry name" value="Nucleotidylyl transferase"/>
    <property type="match status" value="1"/>
</dbReference>
<keyword evidence="7 9" id="KW-0030">Aminoacyl-tRNA synthetase</keyword>
<comment type="similarity">
    <text evidence="1 9 10">Belongs to the class-I aminoacyl-tRNA synthetase family.</text>
</comment>
<dbReference type="FunFam" id="3.40.50.620:FF:000056">
    <property type="entry name" value="Leucine--tRNA ligase"/>
    <property type="match status" value="1"/>
</dbReference>
<feature type="domain" description="Methionyl/Leucyl tRNA synthetase" evidence="13">
    <location>
        <begin position="52"/>
        <end position="192"/>
    </location>
</feature>
<dbReference type="FunFam" id="3.40.50.620:FF:000003">
    <property type="entry name" value="Leucine--tRNA ligase"/>
    <property type="match status" value="1"/>
</dbReference>
<keyword evidence="3 9" id="KW-0436">Ligase</keyword>
<dbReference type="InterPro" id="IPR002302">
    <property type="entry name" value="Leu-tRNA-ligase"/>
</dbReference>
<dbReference type="Gene3D" id="3.40.50.620">
    <property type="entry name" value="HUPs"/>
    <property type="match status" value="2"/>
</dbReference>
<reference evidence="15 16" key="1">
    <citation type="submission" date="2016-10" db="EMBL/GenBank/DDBJ databases">
        <authorList>
            <person name="Varghese N."/>
            <person name="Submissions S."/>
        </authorList>
    </citation>
    <scope>NUCLEOTIDE SEQUENCE [LARGE SCALE GENOMIC DNA]</scope>
    <source>
        <strain evidence="15 16">DSM 20586</strain>
    </source>
</reference>
<dbReference type="GO" id="GO:0006429">
    <property type="term" value="P:leucyl-tRNA aminoacylation"/>
    <property type="evidence" value="ECO:0007669"/>
    <property type="project" value="UniProtKB-UniRule"/>
</dbReference>
<dbReference type="SUPFAM" id="SSF47323">
    <property type="entry name" value="Anticodon-binding domain of a subclass of class I aminoacyl-tRNA synthetases"/>
    <property type="match status" value="1"/>
</dbReference>
<evidence type="ECO:0000256" key="1">
    <source>
        <dbReference type="ARBA" id="ARBA00005594"/>
    </source>
</evidence>
<evidence type="ECO:0000256" key="3">
    <source>
        <dbReference type="ARBA" id="ARBA00022598"/>
    </source>
</evidence>
<dbReference type="HAMAP" id="MF_00049_B">
    <property type="entry name" value="Leu_tRNA_synth_B"/>
    <property type="match status" value="1"/>
</dbReference>
<comment type="caution">
    <text evidence="15">The sequence shown here is derived from an EMBL/GenBank/DDBJ whole genome shotgun (WGS) entry which is preliminary data.</text>
</comment>
<evidence type="ECO:0000256" key="4">
    <source>
        <dbReference type="ARBA" id="ARBA00022741"/>
    </source>
</evidence>
<feature type="short sequence motif" description="'KMSKS' region" evidence="9">
    <location>
        <begin position="614"/>
        <end position="618"/>
    </location>
</feature>
<dbReference type="PRINTS" id="PR00985">
    <property type="entry name" value="TRNASYNTHLEU"/>
</dbReference>
<dbReference type="FunFam" id="1.10.730.10:FF:000002">
    <property type="entry name" value="Leucine--tRNA ligase"/>
    <property type="match status" value="1"/>
</dbReference>
<evidence type="ECO:0000259" key="11">
    <source>
        <dbReference type="Pfam" id="PF00133"/>
    </source>
</evidence>
<dbReference type="InterPro" id="IPR014729">
    <property type="entry name" value="Rossmann-like_a/b/a_fold"/>
</dbReference>
<evidence type="ECO:0000256" key="10">
    <source>
        <dbReference type="RuleBase" id="RU363035"/>
    </source>
</evidence>
<evidence type="ECO:0000259" key="13">
    <source>
        <dbReference type="Pfam" id="PF09334"/>
    </source>
</evidence>
<dbReference type="Pfam" id="PF00133">
    <property type="entry name" value="tRNA-synt_1"/>
    <property type="match status" value="1"/>
</dbReference>
<keyword evidence="2 9" id="KW-0963">Cytoplasm</keyword>
<evidence type="ECO:0000313" key="16">
    <source>
        <dbReference type="Proteomes" id="UP000183687"/>
    </source>
</evidence>
<sequence length="859" mass="97034">MTDTSTPDEKNSTIPWYDAKEIEAKWQKVWETEKTFKASDKSDRPKKYVLEMFPYPSGDLHMGHARNYSIGDAMARQAHMRGYDVLHPIGFDAFGLPAENAAIKHNTQAAEWTYQNIAQAVQTMHRMGFSYDYDRLFNTCDPEYYRWGQWMFIKMWEKGLAYRATSPVNWCPQCKTVLANEQVVNGVCWRCGSIPEKRNLSQWYLKITDYTQELLDDLDTLEGWPENVKAQQRNWIGRSEGAEIDFTLVDVDGVTPTDKKITVFTTRADTVFGTSFIVLPPESELAAQLVAGTQYEDAYRKLKAETEKISSVDRQGSGLEKNGVFTGRYVSNPVNGRLAPIWVANYVLLDYGTGAVMGVPCGDQRDFDFAKKYGLDIAPIICTKDDPLYEQLKDEKDLRVTSVDWDSAMATEGYLIQSGEFTGLKGGKHSEAVEAITTWLEQHDCGRPKVQFRLRDWLISRQRYWGNPIPMIHCDDCGDVPVPEKDLPVLLPQNLDLGAGETLAQNAAFYETVCPVCGKPAKRITDTMDTFTCSSWYYMRYTDPHNTELPYAREKVNHWMPVDNYIGGIEHAILHLLYSRFWTKVARDLGMVDVDEPFTNLLTQGMVKDANGDTMSKSKGNVVPPSSVIDPYGADTMRLAILFIAPPEKDFDWDEEAVGGANRFIKRAWRVVWGLTQSADFNAELRLDCLDSKALELNRCLHELGIRCTNDYDRGQFNTAISAVMELVNAASKYLVDTQEAPQSRDAALCARVARDIVAMLAPICPHWAEELYHEAFGLSGSVYDEKWPEFDKQQAIAATQEIVVQIMGKVRARIAIATDATKEQMQQQAQEAVSELLAGKQVVKVIVVPNKLVNFVAK</sequence>
<evidence type="ECO:0000256" key="6">
    <source>
        <dbReference type="ARBA" id="ARBA00022917"/>
    </source>
</evidence>
<dbReference type="CDD" id="cd00812">
    <property type="entry name" value="LeuRS_core"/>
    <property type="match status" value="1"/>
</dbReference>
<dbReference type="CDD" id="cd07958">
    <property type="entry name" value="Anticodon_Ia_Leu_BEm"/>
    <property type="match status" value="1"/>
</dbReference>
<dbReference type="PANTHER" id="PTHR43740:SF2">
    <property type="entry name" value="LEUCINE--TRNA LIGASE, MITOCHONDRIAL"/>
    <property type="match status" value="1"/>
</dbReference>
<comment type="catalytic activity">
    <reaction evidence="8 9">
        <text>tRNA(Leu) + L-leucine + ATP = L-leucyl-tRNA(Leu) + AMP + diphosphate</text>
        <dbReference type="Rhea" id="RHEA:11688"/>
        <dbReference type="Rhea" id="RHEA-COMP:9613"/>
        <dbReference type="Rhea" id="RHEA-COMP:9622"/>
        <dbReference type="ChEBI" id="CHEBI:30616"/>
        <dbReference type="ChEBI" id="CHEBI:33019"/>
        <dbReference type="ChEBI" id="CHEBI:57427"/>
        <dbReference type="ChEBI" id="CHEBI:78442"/>
        <dbReference type="ChEBI" id="CHEBI:78494"/>
        <dbReference type="ChEBI" id="CHEBI:456215"/>
        <dbReference type="EC" id="6.1.1.4"/>
    </reaction>
</comment>
<feature type="short sequence motif" description="'HIGH' region" evidence="9">
    <location>
        <begin position="54"/>
        <end position="64"/>
    </location>
</feature>
<evidence type="ECO:0000256" key="2">
    <source>
        <dbReference type="ARBA" id="ARBA00022490"/>
    </source>
</evidence>
<evidence type="ECO:0000313" key="15">
    <source>
        <dbReference type="EMBL" id="SEB44999.1"/>
    </source>
</evidence>
<dbReference type="Proteomes" id="UP000183687">
    <property type="component" value="Unassembled WGS sequence"/>
</dbReference>
<dbReference type="InterPro" id="IPR002300">
    <property type="entry name" value="aa-tRNA-synth_Ia"/>
</dbReference>
<keyword evidence="5 9" id="KW-0067">ATP-binding</keyword>
<organism evidence="15 16">
    <name type="scientific">Atopobium minutum</name>
    <dbReference type="NCBI Taxonomy" id="1381"/>
    <lineage>
        <taxon>Bacteria</taxon>
        <taxon>Bacillati</taxon>
        <taxon>Actinomycetota</taxon>
        <taxon>Coriobacteriia</taxon>
        <taxon>Coriobacteriales</taxon>
        <taxon>Atopobiaceae</taxon>
        <taxon>Atopobium</taxon>
    </lineage>
</organism>
<dbReference type="InterPro" id="IPR025709">
    <property type="entry name" value="Leu_tRNA-synth_edit"/>
</dbReference>
<feature type="domain" description="Methionyl/Valyl/Leucyl/Isoleucyl-tRNA synthetase anticodon-binding" evidence="12">
    <location>
        <begin position="699"/>
        <end position="823"/>
    </location>
</feature>
<dbReference type="InterPro" id="IPR009008">
    <property type="entry name" value="Val/Leu/Ile-tRNA-synth_edit"/>
</dbReference>
<evidence type="ECO:0000256" key="5">
    <source>
        <dbReference type="ARBA" id="ARBA00022840"/>
    </source>
</evidence>
<dbReference type="Pfam" id="PF08264">
    <property type="entry name" value="Anticodon_1"/>
    <property type="match status" value="1"/>
</dbReference>
<dbReference type="Pfam" id="PF13603">
    <property type="entry name" value="tRNA-synt_1_2"/>
    <property type="match status" value="1"/>
</dbReference>
<dbReference type="InterPro" id="IPR013155">
    <property type="entry name" value="M/V/L/I-tRNA-synth_anticd-bd"/>
</dbReference>
<keyword evidence="6 9" id="KW-0648">Protein biosynthesis</keyword>
<gene>
    <name evidence="9" type="primary">leuS</name>
    <name evidence="15" type="ORF">SAMN04489746_0261</name>
</gene>
<dbReference type="InterPro" id="IPR009080">
    <property type="entry name" value="tRNAsynth_Ia_anticodon-bd"/>
</dbReference>
<feature type="binding site" evidence="9">
    <location>
        <position position="617"/>
    </location>
    <ligand>
        <name>ATP</name>
        <dbReference type="ChEBI" id="CHEBI:30616"/>
    </ligand>
</feature>
<dbReference type="NCBIfam" id="TIGR00396">
    <property type="entry name" value="leuS_bact"/>
    <property type="match status" value="1"/>
</dbReference>
<dbReference type="SUPFAM" id="SSF50677">
    <property type="entry name" value="ValRS/IleRS/LeuRS editing domain"/>
    <property type="match status" value="1"/>
</dbReference>
<dbReference type="PANTHER" id="PTHR43740">
    <property type="entry name" value="LEUCYL-TRNA SYNTHETASE"/>
    <property type="match status" value="1"/>
</dbReference>
<dbReference type="Pfam" id="PF09334">
    <property type="entry name" value="tRNA-synt_1g"/>
    <property type="match status" value="1"/>
</dbReference>
<evidence type="ECO:0000256" key="7">
    <source>
        <dbReference type="ARBA" id="ARBA00023146"/>
    </source>
</evidence>
<dbReference type="GO" id="GO:0005524">
    <property type="term" value="F:ATP binding"/>
    <property type="evidence" value="ECO:0007669"/>
    <property type="project" value="UniProtKB-UniRule"/>
</dbReference>
<evidence type="ECO:0000256" key="8">
    <source>
        <dbReference type="ARBA" id="ARBA00047469"/>
    </source>
</evidence>
<proteinExistence type="inferred from homology"/>
<dbReference type="InterPro" id="IPR015413">
    <property type="entry name" value="Methionyl/Leucyl_tRNA_Synth"/>
</dbReference>
<accession>A0AB38A4X8</accession>
<dbReference type="GO" id="GO:0004823">
    <property type="term" value="F:leucine-tRNA ligase activity"/>
    <property type="evidence" value="ECO:0007669"/>
    <property type="project" value="UniProtKB-UniRule"/>
</dbReference>
<dbReference type="Gene3D" id="1.10.730.10">
    <property type="entry name" value="Isoleucyl-tRNA Synthetase, Domain 1"/>
    <property type="match status" value="1"/>
</dbReference>
<evidence type="ECO:0000259" key="12">
    <source>
        <dbReference type="Pfam" id="PF08264"/>
    </source>
</evidence>
<dbReference type="Gene3D" id="3.10.20.590">
    <property type="match status" value="1"/>
</dbReference>
<dbReference type="EMBL" id="FNSH01000001">
    <property type="protein sequence ID" value="SEB44999.1"/>
    <property type="molecule type" value="Genomic_DNA"/>
</dbReference>
<feature type="domain" description="Leucyl-tRNA synthetase editing" evidence="14">
    <location>
        <begin position="233"/>
        <end position="439"/>
    </location>
</feature>
<dbReference type="AlphaFoldDB" id="A0AB38A4X8"/>
<evidence type="ECO:0000256" key="9">
    <source>
        <dbReference type="HAMAP-Rule" id="MF_00049"/>
    </source>
</evidence>
<comment type="subcellular location">
    <subcellularLocation>
        <location evidence="9">Cytoplasm</location>
    </subcellularLocation>
</comment>
<evidence type="ECO:0000259" key="14">
    <source>
        <dbReference type="Pfam" id="PF13603"/>
    </source>
</evidence>
<dbReference type="EC" id="6.1.1.4" evidence="9"/>
<dbReference type="InterPro" id="IPR001412">
    <property type="entry name" value="aa-tRNA-synth_I_CS"/>
</dbReference>
<protein>
    <recommendedName>
        <fullName evidence="9">Leucine--tRNA ligase</fullName>
        <ecNumber evidence="9">6.1.1.4</ecNumber>
    </recommendedName>
    <alternativeName>
        <fullName evidence="9">Leucyl-tRNA synthetase</fullName>
        <shortName evidence="9">LeuRS</shortName>
    </alternativeName>
</protein>